<evidence type="ECO:0000256" key="1">
    <source>
        <dbReference type="ARBA" id="ARBA00004502"/>
    </source>
</evidence>
<dbReference type="GO" id="GO:0019915">
    <property type="term" value="P:lipid storage"/>
    <property type="evidence" value="ECO:0007669"/>
    <property type="project" value="InterPro"/>
</dbReference>
<dbReference type="Pfam" id="PF10230">
    <property type="entry name" value="LIDHydrolase"/>
    <property type="match status" value="1"/>
</dbReference>
<dbReference type="SUPFAM" id="SSF53474">
    <property type="entry name" value="alpha/beta-Hydrolases"/>
    <property type="match status" value="1"/>
</dbReference>
<dbReference type="Proteomes" id="UP000053664">
    <property type="component" value="Unassembled WGS sequence"/>
</dbReference>
<feature type="compositionally biased region" description="Acidic residues" evidence="5">
    <location>
        <begin position="141"/>
        <end position="152"/>
    </location>
</feature>
<feature type="region of interest" description="Disordered" evidence="5">
    <location>
        <begin position="337"/>
        <end position="486"/>
    </location>
</feature>
<accession>A0A061HC02</accession>
<organism evidence="7 8">
    <name type="scientific">Pseudozyma flocculosa PF-1</name>
    <dbReference type="NCBI Taxonomy" id="1277687"/>
    <lineage>
        <taxon>Eukaryota</taxon>
        <taxon>Fungi</taxon>
        <taxon>Dikarya</taxon>
        <taxon>Basidiomycota</taxon>
        <taxon>Ustilaginomycotina</taxon>
        <taxon>Ustilaginomycetes</taxon>
        <taxon>Ustilaginales</taxon>
        <taxon>Ustilaginaceae</taxon>
        <taxon>Pseudozyma</taxon>
    </lineage>
</organism>
<evidence type="ECO:0000313" key="8">
    <source>
        <dbReference type="Proteomes" id="UP000053664"/>
    </source>
</evidence>
<dbReference type="PANTHER" id="PTHR13390">
    <property type="entry name" value="LIPASE"/>
    <property type="match status" value="1"/>
</dbReference>
<dbReference type="RefSeq" id="XP_007880183.1">
    <property type="nucleotide sequence ID" value="XM_007881992.1"/>
</dbReference>
<dbReference type="EMBL" id="KE361636">
    <property type="protein sequence ID" value="EPQ28141.1"/>
    <property type="molecule type" value="Genomic_DNA"/>
</dbReference>
<dbReference type="PANTHER" id="PTHR13390:SF0">
    <property type="entry name" value="LIPID DROPLET-ASSOCIATED HYDROLASE"/>
    <property type="match status" value="1"/>
</dbReference>
<keyword evidence="6" id="KW-0812">Transmembrane</keyword>
<keyword evidence="4" id="KW-0378">Hydrolase</keyword>
<keyword evidence="6" id="KW-0472">Membrane</keyword>
<dbReference type="GeneID" id="19318571"/>
<dbReference type="eggNOG" id="KOG3975">
    <property type="taxonomic scope" value="Eukaryota"/>
</dbReference>
<gene>
    <name evidence="7" type="ORF">PFL1_04468</name>
</gene>
<feature type="region of interest" description="Disordered" evidence="5">
    <location>
        <begin position="128"/>
        <end position="152"/>
    </location>
</feature>
<evidence type="ECO:0000256" key="4">
    <source>
        <dbReference type="ARBA" id="ARBA00022801"/>
    </source>
</evidence>
<feature type="compositionally biased region" description="Basic residues" evidence="5">
    <location>
        <begin position="391"/>
        <end position="403"/>
    </location>
</feature>
<evidence type="ECO:0000313" key="7">
    <source>
        <dbReference type="EMBL" id="EPQ28141.1"/>
    </source>
</evidence>
<feature type="compositionally biased region" description="Pro residues" evidence="5">
    <location>
        <begin position="361"/>
        <end position="371"/>
    </location>
</feature>
<dbReference type="GO" id="GO:0005811">
    <property type="term" value="C:lipid droplet"/>
    <property type="evidence" value="ECO:0007669"/>
    <property type="project" value="UniProtKB-SubCell"/>
</dbReference>
<sequence>MPPPLSFSFSSNLSTPLTTTFAGAHALWWPCTSRGAPKIFLLFVPGNPGLASYYIPFLSTIHQHPALRSRIEILAVSHRGHAPLPKGSHPVWGDNEESMRDAARGYGTTLNDQIRHKIAAVDAIRKRYPSRQHRAGSGDDAGGDDDGDGDDGGDTQLVLCGHSVGAYICTQILKARPDAVDGLHLLFPTLSWIANTPNGRRLRPLFHPLFYTLLLPLPLLLLSLIPLAFFVPLVRLLTSQPKVAVTSTVDLLRTPGAVRNAIRMAADEMKTIKSLQADVKHAVTTFAAARRSEGERAKVLRTYWSRGDEDGWAPAWLRSQVEAELSLQRIHLPTELHTNPALSNGRSSTNLVASPLSESPPSSPSPLPTSPQPLTTTPSSSSSSTLTSPQQRRRRRGQQRQRTRSFSLSEYRSASATMPKLQHAKARRKPTGEIVIETTVPDSDSDSDSDGDSDSGGEDARSPDGLQRQGQGQGQRRRSRANTGLAADVEARATSTICKLGMPHAFCLDHGEPMGEIAAHWLVRDHL</sequence>
<keyword evidence="6" id="KW-1133">Transmembrane helix</keyword>
<comment type="similarity">
    <text evidence="2">Belongs to the AB hydrolase superfamily. LDAH family.</text>
</comment>
<dbReference type="Gene3D" id="3.40.50.1820">
    <property type="entry name" value="alpha/beta hydrolase"/>
    <property type="match status" value="1"/>
</dbReference>
<proteinExistence type="inferred from homology"/>
<dbReference type="InterPro" id="IPR029058">
    <property type="entry name" value="AB_hydrolase_fold"/>
</dbReference>
<dbReference type="AlphaFoldDB" id="A0A061HC02"/>
<feature type="transmembrane region" description="Helical" evidence="6">
    <location>
        <begin position="209"/>
        <end position="231"/>
    </location>
</feature>
<dbReference type="GO" id="GO:0016298">
    <property type="term" value="F:lipase activity"/>
    <property type="evidence" value="ECO:0007669"/>
    <property type="project" value="InterPro"/>
</dbReference>
<dbReference type="HOGENOM" id="CLU_018394_1_1_1"/>
<dbReference type="OrthoDB" id="448051at2759"/>
<protein>
    <submittedName>
        <fullName evidence="7">Uncharacterized protein</fullName>
    </submittedName>
</protein>
<feature type="compositionally biased region" description="Polar residues" evidence="5">
    <location>
        <begin position="406"/>
        <end position="416"/>
    </location>
</feature>
<keyword evidence="3" id="KW-0551">Lipid droplet</keyword>
<dbReference type="KEGG" id="pfp:PFL1_04468"/>
<dbReference type="InterPro" id="IPR019363">
    <property type="entry name" value="LDAH"/>
</dbReference>
<evidence type="ECO:0000256" key="6">
    <source>
        <dbReference type="SAM" id="Phobius"/>
    </source>
</evidence>
<feature type="compositionally biased region" description="Low complexity" evidence="5">
    <location>
        <begin position="372"/>
        <end position="390"/>
    </location>
</feature>
<feature type="compositionally biased region" description="Polar residues" evidence="5">
    <location>
        <begin position="337"/>
        <end position="352"/>
    </location>
</feature>
<evidence type="ECO:0000256" key="3">
    <source>
        <dbReference type="ARBA" id="ARBA00022677"/>
    </source>
</evidence>
<reference evidence="7 8" key="1">
    <citation type="journal article" date="2013" name="Plant Cell">
        <title>The transition from a phytopathogenic smut ancestor to an anamorphic biocontrol agent deciphered by comparative whole-genome analysis.</title>
        <authorList>
            <person name="Lefebvre F."/>
            <person name="Joly D.L."/>
            <person name="Labbe C."/>
            <person name="Teichmann B."/>
            <person name="Linning R."/>
            <person name="Belzile F."/>
            <person name="Bakkeren G."/>
            <person name="Belanger R.R."/>
        </authorList>
    </citation>
    <scope>NUCLEOTIDE SEQUENCE [LARGE SCALE GENOMIC DNA]</scope>
    <source>
        <strain evidence="7 8">PF-1</strain>
    </source>
</reference>
<feature type="compositionally biased region" description="Acidic residues" evidence="5">
    <location>
        <begin position="443"/>
        <end position="457"/>
    </location>
</feature>
<name>A0A061HC02_9BASI</name>
<evidence type="ECO:0000256" key="5">
    <source>
        <dbReference type="SAM" id="MobiDB-lite"/>
    </source>
</evidence>
<evidence type="ECO:0000256" key="2">
    <source>
        <dbReference type="ARBA" id="ARBA00008300"/>
    </source>
</evidence>
<comment type="subcellular location">
    <subcellularLocation>
        <location evidence="1">Lipid droplet</location>
    </subcellularLocation>
</comment>